<accession>A0A1H8M0V3</accession>
<keyword evidence="2" id="KW-1185">Reference proteome</keyword>
<dbReference type="AlphaFoldDB" id="A0A1H8M0V3"/>
<organism evidence="1 2">
    <name type="scientific">Mucilaginibacter gossypiicola</name>
    <dbReference type="NCBI Taxonomy" id="551995"/>
    <lineage>
        <taxon>Bacteria</taxon>
        <taxon>Pseudomonadati</taxon>
        <taxon>Bacteroidota</taxon>
        <taxon>Sphingobacteriia</taxon>
        <taxon>Sphingobacteriales</taxon>
        <taxon>Sphingobacteriaceae</taxon>
        <taxon>Mucilaginibacter</taxon>
    </lineage>
</organism>
<sequence>MGIREFIEQNNLIANQSVISLVADNVEATVYFRNFDSESGLFYFSYEPDTDNVAIGTKTITSIRIDGGASWSK</sequence>
<dbReference type="Proteomes" id="UP000198942">
    <property type="component" value="Unassembled WGS sequence"/>
</dbReference>
<evidence type="ECO:0000313" key="2">
    <source>
        <dbReference type="Proteomes" id="UP000198942"/>
    </source>
</evidence>
<proteinExistence type="predicted"/>
<evidence type="ECO:0000313" key="1">
    <source>
        <dbReference type="EMBL" id="SEO10768.1"/>
    </source>
</evidence>
<dbReference type="EMBL" id="FOCL01000005">
    <property type="protein sequence ID" value="SEO10768.1"/>
    <property type="molecule type" value="Genomic_DNA"/>
</dbReference>
<protein>
    <submittedName>
        <fullName evidence="1">Uncharacterized protein</fullName>
    </submittedName>
</protein>
<gene>
    <name evidence="1" type="ORF">SAMN05192574_105330</name>
</gene>
<dbReference type="RefSeq" id="WP_091212176.1">
    <property type="nucleotide sequence ID" value="NZ_FOCL01000005.1"/>
</dbReference>
<reference evidence="2" key="1">
    <citation type="submission" date="2016-10" db="EMBL/GenBank/DDBJ databases">
        <authorList>
            <person name="Varghese N."/>
            <person name="Submissions S."/>
        </authorList>
    </citation>
    <scope>NUCLEOTIDE SEQUENCE [LARGE SCALE GENOMIC DNA]</scope>
    <source>
        <strain evidence="2">Gh-48</strain>
    </source>
</reference>
<name>A0A1H8M0V3_9SPHI</name>